<dbReference type="EMBL" id="LJSK01000003">
    <property type="protein sequence ID" value="KPI90640.1"/>
    <property type="molecule type" value="Genomic_DNA"/>
</dbReference>
<feature type="compositionally biased region" description="Low complexity" evidence="1">
    <location>
        <begin position="437"/>
        <end position="449"/>
    </location>
</feature>
<dbReference type="Proteomes" id="UP000038009">
    <property type="component" value="Unassembled WGS sequence"/>
</dbReference>
<dbReference type="OMA" id="MAHAIQC"/>
<dbReference type="VEuPathDB" id="TriTrypDB:Lsey_0003_0330"/>
<reference evidence="2 3" key="1">
    <citation type="journal article" date="2015" name="PLoS Pathog.">
        <title>Leptomonas seymouri: Adaptations to the Dixenous Life Cycle Analyzed by Genome Sequencing, Transcriptome Profiling and Co-infection with Leishmania donovani.</title>
        <authorList>
            <person name="Kraeva N."/>
            <person name="Butenko A."/>
            <person name="Hlavacova J."/>
            <person name="Kostygov A."/>
            <person name="Myskova J."/>
            <person name="Grybchuk D."/>
            <person name="Lestinova T."/>
            <person name="Votypka J."/>
            <person name="Volf P."/>
            <person name="Opperdoes F."/>
            <person name="Flegontov P."/>
            <person name="Lukes J."/>
            <person name="Yurchenko V."/>
        </authorList>
    </citation>
    <scope>NUCLEOTIDE SEQUENCE [LARGE SCALE GENOMIC DNA]</scope>
    <source>
        <strain evidence="2 3">ATCC 30220</strain>
    </source>
</reference>
<comment type="caution">
    <text evidence="2">The sequence shown here is derived from an EMBL/GenBank/DDBJ whole genome shotgun (WGS) entry which is preliminary data.</text>
</comment>
<evidence type="ECO:0000313" key="2">
    <source>
        <dbReference type="EMBL" id="KPI90640.1"/>
    </source>
</evidence>
<name>A0A0N1IML5_LEPSE</name>
<protein>
    <submittedName>
        <fullName evidence="2">Uncharacterized protein</fullName>
    </submittedName>
</protein>
<feature type="region of interest" description="Disordered" evidence="1">
    <location>
        <begin position="437"/>
        <end position="459"/>
    </location>
</feature>
<proteinExistence type="predicted"/>
<evidence type="ECO:0000313" key="3">
    <source>
        <dbReference type="Proteomes" id="UP000038009"/>
    </source>
</evidence>
<evidence type="ECO:0000256" key="1">
    <source>
        <dbReference type="SAM" id="MobiDB-lite"/>
    </source>
</evidence>
<sequence>MSSPVPVTKAYTRSAILAWANTILGGSLLTLQDIPCHDVALLLYGVFSSAASPTAAQRELQASDDGNHVSSIPLLCAAELHAHDARHHSTCMRYLQLVQFPAAKEAIRKASATSRSYATGPAPALSGASPVAGEERSGNNAVTQQRNAEHVLAFVRALSSEEAELLRASSLTDGDSKREDDVDAERAIHTGNNANVVLLLGPSMTASAWLSGSAFVEELKLWRWVRLMADRHRCTVQSIRSAISAYLQQDATTQQSAPPATAPTTACLDAEKRERSSPQAPEDEDGVADSLAMVQVRSVAGSNAKTSDASEIAQELKRMRLEASQSPAPAPMSTSSMAMLNRSMSPIHSLLSPIRDADRRVRSENEGLSSSSEAAAAAKAALAVHEATEATVTPYVARAPPLQSTLREAQAALEQAFRDAAAAAAAVAVTAVDAESSSTHSSTGAAGNSNEGAAQKAARHPTLPVIHNGSESQEVMCRQRMVAQVFANTTDTDGHVQANESEDGGGMGGATSHPLASRSSAAALTAPPSCDVCPAVMAHAIQCNLNAIDALEEVRAKAIAACLKKDPVALLAALQNIV</sequence>
<feature type="region of interest" description="Disordered" evidence="1">
    <location>
        <begin position="113"/>
        <end position="144"/>
    </location>
</feature>
<accession>A0A0N1IML5</accession>
<keyword evidence="3" id="KW-1185">Reference proteome</keyword>
<feature type="region of interest" description="Disordered" evidence="1">
    <location>
        <begin position="252"/>
        <end position="288"/>
    </location>
</feature>
<dbReference type="OrthoDB" id="273825at2759"/>
<feature type="compositionally biased region" description="Low complexity" evidence="1">
    <location>
        <begin position="252"/>
        <end position="266"/>
    </location>
</feature>
<dbReference type="AlphaFoldDB" id="A0A0N1IML5"/>
<gene>
    <name evidence="2" type="ORF">ABL78_0236</name>
</gene>
<feature type="region of interest" description="Disordered" evidence="1">
    <location>
        <begin position="489"/>
        <end position="520"/>
    </location>
</feature>
<organism evidence="2 3">
    <name type="scientific">Leptomonas seymouri</name>
    <dbReference type="NCBI Taxonomy" id="5684"/>
    <lineage>
        <taxon>Eukaryota</taxon>
        <taxon>Discoba</taxon>
        <taxon>Euglenozoa</taxon>
        <taxon>Kinetoplastea</taxon>
        <taxon>Metakinetoplastina</taxon>
        <taxon>Trypanosomatida</taxon>
        <taxon>Trypanosomatidae</taxon>
        <taxon>Leishmaniinae</taxon>
        <taxon>Leptomonas</taxon>
    </lineage>
</organism>